<sequence>MAKNGAKMEKKENWQPRSQHAIAYNRHPTADCKVRAQKEETARSLPSTVGWKLLTKTYLRWLIMSMETQLPTHYNERISGSSHCKFDPMKVIMQELELMRKDMKKMRGNITNLSMEHRDQNSIGGHARSYEHNSYDYYEGNRLGAINCYNDTSCKKVPRNEVRNGENYVKWMKGSIKNRGDTVIVMIIISTAM</sequence>
<evidence type="ECO:0000313" key="1">
    <source>
        <dbReference type="EMBL" id="KAI5667359.1"/>
    </source>
</evidence>
<proteinExistence type="predicted"/>
<protein>
    <submittedName>
        <fullName evidence="1">Uncharacterized protein</fullName>
    </submittedName>
</protein>
<keyword evidence="2" id="KW-1185">Reference proteome</keyword>
<name>A0ACC0B3Z9_CATRO</name>
<comment type="caution">
    <text evidence="1">The sequence shown here is derived from an EMBL/GenBank/DDBJ whole genome shotgun (WGS) entry which is preliminary data.</text>
</comment>
<reference evidence="2" key="1">
    <citation type="journal article" date="2023" name="Nat. Plants">
        <title>Single-cell RNA sequencing provides a high-resolution roadmap for understanding the multicellular compartmentation of specialized metabolism.</title>
        <authorList>
            <person name="Sun S."/>
            <person name="Shen X."/>
            <person name="Li Y."/>
            <person name="Li Y."/>
            <person name="Wang S."/>
            <person name="Li R."/>
            <person name="Zhang H."/>
            <person name="Shen G."/>
            <person name="Guo B."/>
            <person name="Wei J."/>
            <person name="Xu J."/>
            <person name="St-Pierre B."/>
            <person name="Chen S."/>
            <person name="Sun C."/>
        </authorList>
    </citation>
    <scope>NUCLEOTIDE SEQUENCE [LARGE SCALE GENOMIC DNA]</scope>
</reference>
<gene>
    <name evidence="1" type="ORF">M9H77_17212</name>
</gene>
<evidence type="ECO:0000313" key="2">
    <source>
        <dbReference type="Proteomes" id="UP001060085"/>
    </source>
</evidence>
<dbReference type="EMBL" id="CM044704">
    <property type="protein sequence ID" value="KAI5667359.1"/>
    <property type="molecule type" value="Genomic_DNA"/>
</dbReference>
<organism evidence="1 2">
    <name type="scientific">Catharanthus roseus</name>
    <name type="common">Madagascar periwinkle</name>
    <name type="synonym">Vinca rosea</name>
    <dbReference type="NCBI Taxonomy" id="4058"/>
    <lineage>
        <taxon>Eukaryota</taxon>
        <taxon>Viridiplantae</taxon>
        <taxon>Streptophyta</taxon>
        <taxon>Embryophyta</taxon>
        <taxon>Tracheophyta</taxon>
        <taxon>Spermatophyta</taxon>
        <taxon>Magnoliopsida</taxon>
        <taxon>eudicotyledons</taxon>
        <taxon>Gunneridae</taxon>
        <taxon>Pentapetalae</taxon>
        <taxon>asterids</taxon>
        <taxon>lamiids</taxon>
        <taxon>Gentianales</taxon>
        <taxon>Apocynaceae</taxon>
        <taxon>Rauvolfioideae</taxon>
        <taxon>Vinceae</taxon>
        <taxon>Catharanthinae</taxon>
        <taxon>Catharanthus</taxon>
    </lineage>
</organism>
<accession>A0ACC0B3Z9</accession>
<dbReference type="Proteomes" id="UP001060085">
    <property type="component" value="Linkage Group LG04"/>
</dbReference>